<dbReference type="GeneID" id="19267108"/>
<feature type="compositionally biased region" description="Polar residues" evidence="1">
    <location>
        <begin position="249"/>
        <end position="258"/>
    </location>
</feature>
<protein>
    <submittedName>
        <fullName evidence="2">Uncharacterized protein</fullName>
    </submittedName>
</protein>
<accession>W3XRY4</accession>
<feature type="compositionally biased region" description="Basic and acidic residues" evidence="1">
    <location>
        <begin position="273"/>
        <end position="288"/>
    </location>
</feature>
<dbReference type="OrthoDB" id="10473459at2759"/>
<keyword evidence="3" id="KW-1185">Reference proteome</keyword>
<evidence type="ECO:0000313" key="3">
    <source>
        <dbReference type="Proteomes" id="UP000030651"/>
    </source>
</evidence>
<name>W3XRY4_PESFW</name>
<feature type="region of interest" description="Disordered" evidence="1">
    <location>
        <begin position="163"/>
        <end position="306"/>
    </location>
</feature>
<dbReference type="EMBL" id="KI912109">
    <property type="protein sequence ID" value="ETS88267.1"/>
    <property type="molecule type" value="Genomic_DNA"/>
</dbReference>
<dbReference type="KEGG" id="pfy:PFICI_02095"/>
<organism evidence="2 3">
    <name type="scientific">Pestalotiopsis fici (strain W106-1 / CGMCC3.15140)</name>
    <dbReference type="NCBI Taxonomy" id="1229662"/>
    <lineage>
        <taxon>Eukaryota</taxon>
        <taxon>Fungi</taxon>
        <taxon>Dikarya</taxon>
        <taxon>Ascomycota</taxon>
        <taxon>Pezizomycotina</taxon>
        <taxon>Sordariomycetes</taxon>
        <taxon>Xylariomycetidae</taxon>
        <taxon>Amphisphaeriales</taxon>
        <taxon>Sporocadaceae</taxon>
        <taxon>Pestalotiopsis</taxon>
    </lineage>
</organism>
<dbReference type="InParanoid" id="W3XRY4"/>
<feature type="compositionally biased region" description="Basic residues" evidence="1">
    <location>
        <begin position="261"/>
        <end position="272"/>
    </location>
</feature>
<sequence length="306" mass="36001">MITFEHQDDGSDVAEPALSTIQYQEHVAPQWPIAFGCMPRGTYLDPTDQEQFHSLFIPARQWSAYVSYQILKLQRQLRDTFRMGPHNEKWLQEHESIRQQIDHLLDGMQQALQHTRMLRDAMMRHDYHSRLFALNTRIQEVPLQAMQENLELDSPVWRQERWPLQERGRRPAESRQPSSTQMCQTRQRRKQSPLLVIGQDPEGHGEGSQNKTQHLRRQNDGSDPTESYGQLALRKVQLRRAEWERSRQSHLMESTGSEHQGKKKPKKGKFKRERQAAEGEVRRLRQEETGDLSQRSGREIGNQARE</sequence>
<feature type="compositionally biased region" description="Basic and acidic residues" evidence="1">
    <location>
        <begin position="163"/>
        <end position="173"/>
    </location>
</feature>
<gene>
    <name evidence="2" type="ORF">PFICI_02095</name>
</gene>
<evidence type="ECO:0000313" key="2">
    <source>
        <dbReference type="EMBL" id="ETS88267.1"/>
    </source>
</evidence>
<dbReference type="Proteomes" id="UP000030651">
    <property type="component" value="Unassembled WGS sequence"/>
</dbReference>
<dbReference type="HOGENOM" id="CLU_909456_0_0_1"/>
<evidence type="ECO:0000256" key="1">
    <source>
        <dbReference type="SAM" id="MobiDB-lite"/>
    </source>
</evidence>
<dbReference type="AlphaFoldDB" id="W3XRY4"/>
<feature type="compositionally biased region" description="Polar residues" evidence="1">
    <location>
        <begin position="175"/>
        <end position="185"/>
    </location>
</feature>
<proteinExistence type="predicted"/>
<reference evidence="3" key="1">
    <citation type="journal article" date="2015" name="BMC Genomics">
        <title>Genomic and transcriptomic analysis of the endophytic fungus Pestalotiopsis fici reveals its lifestyle and high potential for synthesis of natural products.</title>
        <authorList>
            <person name="Wang X."/>
            <person name="Zhang X."/>
            <person name="Liu L."/>
            <person name="Xiang M."/>
            <person name="Wang W."/>
            <person name="Sun X."/>
            <person name="Che Y."/>
            <person name="Guo L."/>
            <person name="Liu G."/>
            <person name="Guo L."/>
            <person name="Wang C."/>
            <person name="Yin W.B."/>
            <person name="Stadler M."/>
            <person name="Zhang X."/>
            <person name="Liu X."/>
        </authorList>
    </citation>
    <scope>NUCLEOTIDE SEQUENCE [LARGE SCALE GENOMIC DNA]</scope>
    <source>
        <strain evidence="3">W106-1 / CGMCC3.15140</strain>
    </source>
</reference>
<dbReference type="RefSeq" id="XP_007828867.1">
    <property type="nucleotide sequence ID" value="XM_007830676.1"/>
</dbReference>